<dbReference type="PRINTS" id="PR00625">
    <property type="entry name" value="JDOMAIN"/>
</dbReference>
<dbReference type="STRING" id="349163.Acry_2992"/>
<sequence>MKDPYDVLGVARDAGQDDIRRAYRRLAKDHHPDLNPGNAAAEARFKEVSAAYHLLSDADQRARFDRGEIDAEGQERARHGTWRDYAETGEGARYGGGAWTTDDLEAMFGSMFGGGGGGRRGGPGRGQDRHYSMTIGFVEAVVGGTRRLSLPDGGTLDVRIPPGTEDGQLLRLRGKGGVGWNGGPAGDALIRVSVAPHRFFTREGQDIRLDLPVTLAEAVLGGQVEVPTPGGAVRMRIPAGSDSGTVLRLRGRGVPAHGAAAAGDLYATLRVVIGKSDPALETFLRGWTPEETPDPRAGMTETEVPP</sequence>
<dbReference type="PROSITE" id="PS50076">
    <property type="entry name" value="DNAJ_2"/>
    <property type="match status" value="1"/>
</dbReference>
<keyword evidence="1" id="KW-0143">Chaperone</keyword>
<dbReference type="EMBL" id="CP000697">
    <property type="protein sequence ID" value="ABQ32182.1"/>
    <property type="molecule type" value="Genomic_DNA"/>
</dbReference>
<dbReference type="Gene3D" id="2.60.260.20">
    <property type="entry name" value="Urease metallochaperone UreE, N-terminal domain"/>
    <property type="match status" value="2"/>
</dbReference>
<dbReference type="Gene3D" id="1.10.287.110">
    <property type="entry name" value="DnaJ domain"/>
    <property type="match status" value="1"/>
</dbReference>
<dbReference type="CDD" id="cd10747">
    <property type="entry name" value="DnaJ_C"/>
    <property type="match status" value="1"/>
</dbReference>
<evidence type="ECO:0000256" key="2">
    <source>
        <dbReference type="SAM" id="MobiDB-lite"/>
    </source>
</evidence>
<dbReference type="InterPro" id="IPR008971">
    <property type="entry name" value="HSP40/DnaJ_pept-bd"/>
</dbReference>
<dbReference type="CDD" id="cd06257">
    <property type="entry name" value="DnaJ"/>
    <property type="match status" value="1"/>
</dbReference>
<dbReference type="Pfam" id="PF00226">
    <property type="entry name" value="DnaJ"/>
    <property type="match status" value="1"/>
</dbReference>
<dbReference type="KEGG" id="acr:Acry_2992"/>
<organism evidence="4 5">
    <name type="scientific">Acidiphilium cryptum (strain JF-5)</name>
    <dbReference type="NCBI Taxonomy" id="349163"/>
    <lineage>
        <taxon>Bacteria</taxon>
        <taxon>Pseudomonadati</taxon>
        <taxon>Pseudomonadota</taxon>
        <taxon>Alphaproteobacteria</taxon>
        <taxon>Acetobacterales</taxon>
        <taxon>Acidocellaceae</taxon>
        <taxon>Acidiphilium</taxon>
    </lineage>
</organism>
<dbReference type="PANTHER" id="PTHR43096">
    <property type="entry name" value="DNAJ HOMOLOG 1, MITOCHONDRIAL-RELATED"/>
    <property type="match status" value="1"/>
</dbReference>
<evidence type="ECO:0000313" key="5">
    <source>
        <dbReference type="Proteomes" id="UP000000245"/>
    </source>
</evidence>
<dbReference type="AlphaFoldDB" id="A5G2V0"/>
<evidence type="ECO:0000259" key="3">
    <source>
        <dbReference type="PROSITE" id="PS50076"/>
    </source>
</evidence>
<proteinExistence type="predicted"/>
<dbReference type="SUPFAM" id="SSF46565">
    <property type="entry name" value="Chaperone J-domain"/>
    <property type="match status" value="1"/>
</dbReference>
<evidence type="ECO:0000313" key="4">
    <source>
        <dbReference type="EMBL" id="ABQ32182.1"/>
    </source>
</evidence>
<dbReference type="Proteomes" id="UP000000245">
    <property type="component" value="Chromosome"/>
</dbReference>
<accession>A5G2V0</accession>
<dbReference type="GO" id="GO:0042026">
    <property type="term" value="P:protein refolding"/>
    <property type="evidence" value="ECO:0007669"/>
    <property type="project" value="TreeGrafter"/>
</dbReference>
<reference evidence="4 5" key="1">
    <citation type="submission" date="2007-05" db="EMBL/GenBank/DDBJ databases">
        <title>Complete sequence of chromosome of Acidiphilium cryptum JF-5.</title>
        <authorList>
            <consortium name="US DOE Joint Genome Institute"/>
            <person name="Copeland A."/>
            <person name="Lucas S."/>
            <person name="Lapidus A."/>
            <person name="Barry K."/>
            <person name="Detter J.C."/>
            <person name="Glavina del Rio T."/>
            <person name="Hammon N."/>
            <person name="Israni S."/>
            <person name="Dalin E."/>
            <person name="Tice H."/>
            <person name="Pitluck S."/>
            <person name="Sims D."/>
            <person name="Brettin T."/>
            <person name="Bruce D."/>
            <person name="Han C."/>
            <person name="Schmutz J."/>
            <person name="Larimer F."/>
            <person name="Land M."/>
            <person name="Hauser L."/>
            <person name="Kyrpides N."/>
            <person name="Kim E."/>
            <person name="Magnuson T."/>
            <person name="Richardson P."/>
        </authorList>
    </citation>
    <scope>NUCLEOTIDE SEQUENCE [LARGE SCALE GENOMIC DNA]</scope>
    <source>
        <strain evidence="4 5">JF-5</strain>
    </source>
</reference>
<dbReference type="PANTHER" id="PTHR43096:SF52">
    <property type="entry name" value="DNAJ HOMOLOG 1, MITOCHONDRIAL-RELATED"/>
    <property type="match status" value="1"/>
</dbReference>
<dbReference type="Pfam" id="PF01556">
    <property type="entry name" value="DnaJ_C"/>
    <property type="match status" value="1"/>
</dbReference>
<dbReference type="GO" id="GO:0051082">
    <property type="term" value="F:unfolded protein binding"/>
    <property type="evidence" value="ECO:0007669"/>
    <property type="project" value="InterPro"/>
</dbReference>
<dbReference type="InterPro" id="IPR036869">
    <property type="entry name" value="J_dom_sf"/>
</dbReference>
<dbReference type="RefSeq" id="WP_012040467.1">
    <property type="nucleotide sequence ID" value="NC_009484.1"/>
</dbReference>
<evidence type="ECO:0000256" key="1">
    <source>
        <dbReference type="ARBA" id="ARBA00023186"/>
    </source>
</evidence>
<dbReference type="SMART" id="SM00271">
    <property type="entry name" value="DnaJ"/>
    <property type="match status" value="1"/>
</dbReference>
<dbReference type="eggNOG" id="COG2214">
    <property type="taxonomic scope" value="Bacteria"/>
</dbReference>
<gene>
    <name evidence="4" type="ordered locus">Acry_2992</name>
</gene>
<name>A5G2V0_ACICJ</name>
<dbReference type="InterPro" id="IPR002939">
    <property type="entry name" value="DnaJ_C"/>
</dbReference>
<feature type="domain" description="J" evidence="3">
    <location>
        <begin position="3"/>
        <end position="68"/>
    </location>
</feature>
<dbReference type="HOGENOM" id="CLU_017633_0_0_5"/>
<dbReference type="InterPro" id="IPR001623">
    <property type="entry name" value="DnaJ_domain"/>
</dbReference>
<dbReference type="eggNOG" id="COG0484">
    <property type="taxonomic scope" value="Bacteria"/>
</dbReference>
<feature type="region of interest" description="Disordered" evidence="2">
    <location>
        <begin position="287"/>
        <end position="306"/>
    </location>
</feature>
<keyword evidence="5" id="KW-1185">Reference proteome</keyword>
<dbReference type="GO" id="GO:0005737">
    <property type="term" value="C:cytoplasm"/>
    <property type="evidence" value="ECO:0007669"/>
    <property type="project" value="TreeGrafter"/>
</dbReference>
<dbReference type="SUPFAM" id="SSF49493">
    <property type="entry name" value="HSP40/DnaJ peptide-binding domain"/>
    <property type="match status" value="2"/>
</dbReference>
<protein>
    <submittedName>
        <fullName evidence="4">Chaperone DnaJ domain protein</fullName>
    </submittedName>
</protein>